<proteinExistence type="predicted"/>
<evidence type="ECO:0008006" key="3">
    <source>
        <dbReference type="Google" id="ProtNLM"/>
    </source>
</evidence>
<gene>
    <name evidence="1" type="ORF">phiXaf18_5</name>
</gene>
<dbReference type="EMBL" id="MN461279">
    <property type="protein sequence ID" value="QFR59542.1"/>
    <property type="molecule type" value="Genomic_DNA"/>
</dbReference>
<evidence type="ECO:0000313" key="1">
    <source>
        <dbReference type="EMBL" id="QFR59542.1"/>
    </source>
</evidence>
<name>A0A5P8PQI1_9CAUD</name>
<evidence type="ECO:0000313" key="2">
    <source>
        <dbReference type="Proteomes" id="UP000325999"/>
    </source>
</evidence>
<sequence length="243" mass="27059">MPPLVDRTGQRYGRWTVLRRSEHRQTGRAAFWDCRCDCGTEAAVVGGNLASGISTNCGCDRSRTTVELAIGAQFGAWTVLYKGPPGRSGGQTMWGCRCACGTERLVRSGALRHRQSLSCGCARTYEHNTIPAGDPQEYVWRFNAYADKAKRRGHAFDLSLEQFIRISGRDCHYCGASPAMPVRTGRKRSTPSLMNGIDRVDNSVGYVLDNCVPCCTWCNEMKRHRPQDAFLAHVRRIAEHNAK</sequence>
<organism evidence="1 2">
    <name type="scientific">Xanthomonas virus phiXaf18</name>
    <dbReference type="NCBI Taxonomy" id="2653651"/>
    <lineage>
        <taxon>Viruses</taxon>
        <taxon>Duplodnaviria</taxon>
        <taxon>Heunggongvirae</taxon>
        <taxon>Uroviricota</taxon>
        <taxon>Caudoviricetes</taxon>
        <taxon>Kantovirinae</taxon>
        <taxon>Beograduvirus</taxon>
        <taxon>Beograduvirus Xaf18</taxon>
    </lineage>
</organism>
<dbReference type="Gene3D" id="3.30.40.220">
    <property type="match status" value="1"/>
</dbReference>
<dbReference type="Proteomes" id="UP000325999">
    <property type="component" value="Segment"/>
</dbReference>
<protein>
    <recommendedName>
        <fullName evidence="3">HNH endonuclease</fullName>
    </recommendedName>
</protein>
<reference evidence="1 2" key="1">
    <citation type="submission" date="2019-09" db="EMBL/GenBank/DDBJ databases">
        <title>Complete nucleotide sequence of Xanthomonas phage phiXaf18.</title>
        <authorList>
            <person name="Rios-Sandoval M."/>
            <person name="Quinones-Aguilar E.E."/>
            <person name="Solis-Sanchez G.A."/>
            <person name="Enriquez-Vara J.N."/>
            <person name="Rincon-Enriquez G."/>
        </authorList>
    </citation>
    <scope>NUCLEOTIDE SEQUENCE [LARGE SCALE GENOMIC DNA]</scope>
</reference>
<accession>A0A5P8PQI1</accession>
<keyword evidence="2" id="KW-1185">Reference proteome</keyword>